<dbReference type="HOGENOM" id="CLU_164851_0_0_6"/>
<sequence length="68" mass="7742">MPKTLEWVRLESLLRSAGTNVIEGRGSRVRFELNGAVATFHRPHPDKHAKTYQLRDARQFLEQAGVTP</sequence>
<evidence type="ECO:0008006" key="2">
    <source>
        <dbReference type="Google" id="ProtNLM"/>
    </source>
</evidence>
<protein>
    <recommendedName>
        <fullName evidence="2">Type II toxin-antitoxin system HicA family toxin</fullName>
    </recommendedName>
</protein>
<dbReference type="InterPro" id="IPR012933">
    <property type="entry name" value="HicA_mRNA_interferase"/>
</dbReference>
<gene>
    <name evidence="1" type="ordered locus">PputW619_4137</name>
</gene>
<proteinExistence type="predicted"/>
<dbReference type="KEGG" id="ppw:PputW619_4137"/>
<evidence type="ECO:0000313" key="1">
    <source>
        <dbReference type="EMBL" id="ACA74617.1"/>
    </source>
</evidence>
<dbReference type="eggNOG" id="ENOG5032SSN">
    <property type="taxonomic scope" value="Bacteria"/>
</dbReference>
<dbReference type="STRING" id="390235.PputW619_4137"/>
<dbReference type="EMBL" id="CP000949">
    <property type="protein sequence ID" value="ACA74617.1"/>
    <property type="molecule type" value="Genomic_DNA"/>
</dbReference>
<dbReference type="Pfam" id="PF07927">
    <property type="entry name" value="HicA_toxin"/>
    <property type="match status" value="1"/>
</dbReference>
<accession>B1JDC5</accession>
<dbReference type="AlphaFoldDB" id="B1JDC5"/>
<reference evidence="1" key="1">
    <citation type="submission" date="2008-02" db="EMBL/GenBank/DDBJ databases">
        <title>Complete sequence of Psuedomonas putida W619.</title>
        <authorList>
            <consortium name="US DOE Joint Genome Institute"/>
            <person name="Copeland A."/>
            <person name="Lucas S."/>
            <person name="Lapidus A."/>
            <person name="Barry K."/>
            <person name="Detter J.C."/>
            <person name="Glavina del Rio T."/>
            <person name="Dalin E."/>
            <person name="Tice H."/>
            <person name="Pitluck S."/>
            <person name="Chain P."/>
            <person name="Malfatti S."/>
            <person name="Shin M."/>
            <person name="Vergez L."/>
            <person name="Schmutz J."/>
            <person name="Larimer F."/>
            <person name="Land M."/>
            <person name="Hauser L."/>
            <person name="Kyrpides N."/>
            <person name="Kim E."/>
            <person name="Taghavi S."/>
            <person name="Vangronsveld D."/>
            <person name="van der Lelie D."/>
            <person name="Richardson P."/>
        </authorList>
    </citation>
    <scope>NUCLEOTIDE SEQUENCE</scope>
    <source>
        <strain evidence="1">W619</strain>
    </source>
</reference>
<organism evidence="1">
    <name type="scientific">Pseudomonas putida (strain W619)</name>
    <dbReference type="NCBI Taxonomy" id="390235"/>
    <lineage>
        <taxon>Bacteria</taxon>
        <taxon>Pseudomonadati</taxon>
        <taxon>Pseudomonadota</taxon>
        <taxon>Gammaproteobacteria</taxon>
        <taxon>Pseudomonadales</taxon>
        <taxon>Pseudomonadaceae</taxon>
        <taxon>Pseudomonas</taxon>
    </lineage>
</organism>
<dbReference type="GO" id="GO:0003729">
    <property type="term" value="F:mRNA binding"/>
    <property type="evidence" value="ECO:0007669"/>
    <property type="project" value="InterPro"/>
</dbReference>
<name>B1JDC5_PSEPW</name>